<dbReference type="EMBL" id="GBXM01067697">
    <property type="protein sequence ID" value="JAH40880.1"/>
    <property type="molecule type" value="Transcribed_RNA"/>
</dbReference>
<name>A0A0E9SJP1_ANGAN</name>
<accession>A0A0E9SJP1</accession>
<dbReference type="AlphaFoldDB" id="A0A0E9SJP1"/>
<protein>
    <submittedName>
        <fullName evidence="1">Uncharacterized protein</fullName>
    </submittedName>
</protein>
<proteinExistence type="predicted"/>
<reference evidence="1" key="2">
    <citation type="journal article" date="2015" name="Fish Shellfish Immunol.">
        <title>Early steps in the European eel (Anguilla anguilla)-Vibrio vulnificus interaction in the gills: Role of the RtxA13 toxin.</title>
        <authorList>
            <person name="Callol A."/>
            <person name="Pajuelo D."/>
            <person name="Ebbesson L."/>
            <person name="Teles M."/>
            <person name="MacKenzie S."/>
            <person name="Amaro C."/>
        </authorList>
    </citation>
    <scope>NUCLEOTIDE SEQUENCE</scope>
</reference>
<sequence>MKQTKKTKCLLCASTCHRQILLALFHSSS</sequence>
<evidence type="ECO:0000313" key="1">
    <source>
        <dbReference type="EMBL" id="JAH40880.1"/>
    </source>
</evidence>
<organism evidence="1">
    <name type="scientific">Anguilla anguilla</name>
    <name type="common">European freshwater eel</name>
    <name type="synonym">Muraena anguilla</name>
    <dbReference type="NCBI Taxonomy" id="7936"/>
    <lineage>
        <taxon>Eukaryota</taxon>
        <taxon>Metazoa</taxon>
        <taxon>Chordata</taxon>
        <taxon>Craniata</taxon>
        <taxon>Vertebrata</taxon>
        <taxon>Euteleostomi</taxon>
        <taxon>Actinopterygii</taxon>
        <taxon>Neopterygii</taxon>
        <taxon>Teleostei</taxon>
        <taxon>Anguilliformes</taxon>
        <taxon>Anguillidae</taxon>
        <taxon>Anguilla</taxon>
    </lineage>
</organism>
<reference evidence="1" key="1">
    <citation type="submission" date="2014-11" db="EMBL/GenBank/DDBJ databases">
        <authorList>
            <person name="Amaro Gonzalez C."/>
        </authorList>
    </citation>
    <scope>NUCLEOTIDE SEQUENCE</scope>
</reference>